<feature type="region of interest" description="Disordered" evidence="1">
    <location>
        <begin position="93"/>
        <end position="123"/>
    </location>
</feature>
<keyword evidence="3" id="KW-1185">Reference proteome</keyword>
<protein>
    <submittedName>
        <fullName evidence="2">Uncharacterized protein</fullName>
    </submittedName>
</protein>
<dbReference type="AlphaFoldDB" id="A0A5C3PG40"/>
<name>A0A5C3PG40_9APHY</name>
<reference evidence="2 3" key="1">
    <citation type="journal article" date="2019" name="Nat. Ecol. Evol.">
        <title>Megaphylogeny resolves global patterns of mushroom evolution.</title>
        <authorList>
            <person name="Varga T."/>
            <person name="Krizsan K."/>
            <person name="Foldi C."/>
            <person name="Dima B."/>
            <person name="Sanchez-Garcia M."/>
            <person name="Sanchez-Ramirez S."/>
            <person name="Szollosi G.J."/>
            <person name="Szarkandi J.G."/>
            <person name="Papp V."/>
            <person name="Albert L."/>
            <person name="Andreopoulos W."/>
            <person name="Angelini C."/>
            <person name="Antonin V."/>
            <person name="Barry K.W."/>
            <person name="Bougher N.L."/>
            <person name="Buchanan P."/>
            <person name="Buyck B."/>
            <person name="Bense V."/>
            <person name="Catcheside P."/>
            <person name="Chovatia M."/>
            <person name="Cooper J."/>
            <person name="Damon W."/>
            <person name="Desjardin D."/>
            <person name="Finy P."/>
            <person name="Geml J."/>
            <person name="Haridas S."/>
            <person name="Hughes K."/>
            <person name="Justo A."/>
            <person name="Karasinski D."/>
            <person name="Kautmanova I."/>
            <person name="Kiss B."/>
            <person name="Kocsube S."/>
            <person name="Kotiranta H."/>
            <person name="LaButti K.M."/>
            <person name="Lechner B.E."/>
            <person name="Liimatainen K."/>
            <person name="Lipzen A."/>
            <person name="Lukacs Z."/>
            <person name="Mihaltcheva S."/>
            <person name="Morgado L.N."/>
            <person name="Niskanen T."/>
            <person name="Noordeloos M.E."/>
            <person name="Ohm R.A."/>
            <person name="Ortiz-Santana B."/>
            <person name="Ovrebo C."/>
            <person name="Racz N."/>
            <person name="Riley R."/>
            <person name="Savchenko A."/>
            <person name="Shiryaev A."/>
            <person name="Soop K."/>
            <person name="Spirin V."/>
            <person name="Szebenyi C."/>
            <person name="Tomsovsky M."/>
            <person name="Tulloss R.E."/>
            <person name="Uehling J."/>
            <person name="Grigoriev I.V."/>
            <person name="Vagvolgyi C."/>
            <person name="Papp T."/>
            <person name="Martin F.M."/>
            <person name="Miettinen O."/>
            <person name="Hibbett D.S."/>
            <person name="Nagy L.G."/>
        </authorList>
    </citation>
    <scope>NUCLEOTIDE SEQUENCE [LARGE SCALE GENOMIC DNA]</scope>
    <source>
        <strain evidence="2 3">HHB13444</strain>
    </source>
</reference>
<gene>
    <name evidence="2" type="ORF">K466DRAFT_67725</name>
</gene>
<accession>A0A5C3PG40</accession>
<feature type="compositionally biased region" description="Basic residues" evidence="1">
    <location>
        <begin position="29"/>
        <end position="42"/>
    </location>
</feature>
<dbReference type="EMBL" id="ML211108">
    <property type="protein sequence ID" value="TFK88556.1"/>
    <property type="molecule type" value="Genomic_DNA"/>
</dbReference>
<evidence type="ECO:0000256" key="1">
    <source>
        <dbReference type="SAM" id="MobiDB-lite"/>
    </source>
</evidence>
<sequence>MRDHSAQVPVRYSAKSKLSVNHAWETRSRNNRCRSRPFRRPRPPPAPFHYRDPSCAYLMGPLSALSVSNHHHHRLASLVVGLGALGARRIAGRVAQRTPRESGPTLAWRRSARARSGTGLATV</sequence>
<dbReference type="Proteomes" id="UP000308197">
    <property type="component" value="Unassembled WGS sequence"/>
</dbReference>
<evidence type="ECO:0000313" key="3">
    <source>
        <dbReference type="Proteomes" id="UP000308197"/>
    </source>
</evidence>
<evidence type="ECO:0000313" key="2">
    <source>
        <dbReference type="EMBL" id="TFK88556.1"/>
    </source>
</evidence>
<organism evidence="2 3">
    <name type="scientific">Polyporus arcularius HHB13444</name>
    <dbReference type="NCBI Taxonomy" id="1314778"/>
    <lineage>
        <taxon>Eukaryota</taxon>
        <taxon>Fungi</taxon>
        <taxon>Dikarya</taxon>
        <taxon>Basidiomycota</taxon>
        <taxon>Agaricomycotina</taxon>
        <taxon>Agaricomycetes</taxon>
        <taxon>Polyporales</taxon>
        <taxon>Polyporaceae</taxon>
        <taxon>Polyporus</taxon>
    </lineage>
</organism>
<dbReference type="InParanoid" id="A0A5C3PG40"/>
<feature type="region of interest" description="Disordered" evidence="1">
    <location>
        <begin position="19"/>
        <end position="46"/>
    </location>
</feature>
<proteinExistence type="predicted"/>